<dbReference type="FunFam" id="2.40.50.1070:FF:000001">
    <property type="entry name" value="tRNA/tmRNA (uracil-C(5))-methyltransferase"/>
    <property type="match status" value="1"/>
</dbReference>
<feature type="binding site" evidence="7 8">
    <location>
        <position position="296"/>
    </location>
    <ligand>
        <name>S-adenosyl-L-methionine</name>
        <dbReference type="ChEBI" id="CHEBI:59789"/>
    </ligand>
</feature>
<feature type="binding site" evidence="7 8">
    <location>
        <position position="236"/>
    </location>
    <ligand>
        <name>S-adenosyl-L-methionine</name>
        <dbReference type="ChEBI" id="CHEBI:59789"/>
    </ligand>
</feature>
<dbReference type="HAMAP" id="MF_01011">
    <property type="entry name" value="RNA_methyltr_TrmA"/>
    <property type="match status" value="1"/>
</dbReference>
<dbReference type="FunFam" id="3.40.50.150:FF:000012">
    <property type="entry name" value="tRNA/tmRNA (uracil-C(5))-methyltransferase"/>
    <property type="match status" value="1"/>
</dbReference>
<dbReference type="RefSeq" id="WP_236981973.1">
    <property type="nucleotide sequence ID" value="NZ_AP023086.1"/>
</dbReference>
<comment type="catalytic activity">
    <reaction evidence="6 7">
        <text>uridine(54) in tRNA + S-adenosyl-L-methionine = 5-methyluridine(54) in tRNA + S-adenosyl-L-homocysteine + H(+)</text>
        <dbReference type="Rhea" id="RHEA:42712"/>
        <dbReference type="Rhea" id="RHEA-COMP:10167"/>
        <dbReference type="Rhea" id="RHEA-COMP:10193"/>
        <dbReference type="ChEBI" id="CHEBI:15378"/>
        <dbReference type="ChEBI" id="CHEBI:57856"/>
        <dbReference type="ChEBI" id="CHEBI:59789"/>
        <dbReference type="ChEBI" id="CHEBI:65315"/>
        <dbReference type="ChEBI" id="CHEBI:74447"/>
        <dbReference type="EC" id="2.1.1.35"/>
    </reaction>
</comment>
<dbReference type="GO" id="GO:0000049">
    <property type="term" value="F:tRNA binding"/>
    <property type="evidence" value="ECO:0007669"/>
    <property type="project" value="TreeGrafter"/>
</dbReference>
<reference evidence="10 11" key="1">
    <citation type="journal article" date="2022" name="IScience">
        <title>An ultrasensitive nanofiber-based assay for enzymatic hydrolysis and deep-sea microbial degradation of cellulose.</title>
        <authorList>
            <person name="Tsudome M."/>
            <person name="Tachioka M."/>
            <person name="Miyazaki M."/>
            <person name="Uchimura K."/>
            <person name="Tsuda M."/>
            <person name="Takaki Y."/>
            <person name="Deguchi S."/>
        </authorList>
    </citation>
    <scope>NUCLEOTIDE SEQUENCE [LARGE SCALE GENOMIC DNA]</scope>
    <source>
        <strain evidence="10 11">GE09</strain>
    </source>
</reference>
<protein>
    <recommendedName>
        <fullName evidence="7">tRNA/tmRNA (uracil-C(5))-methyltransferase</fullName>
        <ecNumber evidence="7">2.1.1.35</ecNumber>
    </recommendedName>
    <alternativeName>
        <fullName evidence="7">tRNA (uracil(54)-C(5))-methyltransferase</fullName>
    </alternativeName>
    <alternativeName>
        <fullName evidence="7">tRNA(m5U54)-methyltransferase</fullName>
        <shortName evidence="7">RUMT</shortName>
    </alternativeName>
    <alternativeName>
        <fullName evidence="7">tmRNA (uracil(341)-C(5))-methyltransferase</fullName>
    </alternativeName>
</protein>
<feature type="active site" evidence="9">
    <location>
        <position position="321"/>
    </location>
</feature>
<feature type="binding site" evidence="7 8">
    <location>
        <position position="215"/>
    </location>
    <ligand>
        <name>S-adenosyl-L-methionine</name>
        <dbReference type="ChEBI" id="CHEBI:59789"/>
    </ligand>
</feature>
<dbReference type="GO" id="GO:0005829">
    <property type="term" value="C:cytosol"/>
    <property type="evidence" value="ECO:0007669"/>
    <property type="project" value="TreeGrafter"/>
</dbReference>
<proteinExistence type="inferred from homology"/>
<name>A0AAN1WHZ2_9GAMM</name>
<dbReference type="GO" id="GO:0019843">
    <property type="term" value="F:rRNA binding"/>
    <property type="evidence" value="ECO:0007669"/>
    <property type="project" value="TreeGrafter"/>
</dbReference>
<feature type="binding site" evidence="7 8">
    <location>
        <position position="187"/>
    </location>
    <ligand>
        <name>S-adenosyl-L-methionine</name>
        <dbReference type="ChEBI" id="CHEBI:59789"/>
    </ligand>
</feature>
<dbReference type="InterPro" id="IPR011869">
    <property type="entry name" value="TrmA_MeTrfase"/>
</dbReference>
<dbReference type="InterPro" id="IPR029063">
    <property type="entry name" value="SAM-dependent_MTases_sf"/>
</dbReference>
<organism evidence="10 11">
    <name type="scientific">Marinagarivorans cellulosilyticus</name>
    <dbReference type="NCBI Taxonomy" id="2721545"/>
    <lineage>
        <taxon>Bacteria</taxon>
        <taxon>Pseudomonadati</taxon>
        <taxon>Pseudomonadota</taxon>
        <taxon>Gammaproteobacteria</taxon>
        <taxon>Cellvibrionales</taxon>
        <taxon>Cellvibrionaceae</taxon>
        <taxon>Marinagarivorans</taxon>
    </lineage>
</organism>
<dbReference type="Proteomes" id="UP001320119">
    <property type="component" value="Chromosome"/>
</dbReference>
<dbReference type="AlphaFoldDB" id="A0AAN1WHZ2"/>
<dbReference type="InterPro" id="IPR030390">
    <property type="entry name" value="MeTrfase_TrmA_AS"/>
</dbReference>
<dbReference type="EMBL" id="AP023086">
    <property type="protein sequence ID" value="BCD97948.1"/>
    <property type="molecule type" value="Genomic_DNA"/>
</dbReference>
<dbReference type="PANTHER" id="PTHR47790:SF2">
    <property type="entry name" value="TRNA_TMRNA (URACIL-C(5))-METHYLTRANSFERASE"/>
    <property type="match status" value="1"/>
</dbReference>
<dbReference type="Gene3D" id="2.40.50.1070">
    <property type="match status" value="1"/>
</dbReference>
<evidence type="ECO:0000256" key="7">
    <source>
        <dbReference type="HAMAP-Rule" id="MF_01011"/>
    </source>
</evidence>
<dbReference type="EC" id="2.1.1.35" evidence="7"/>
<dbReference type="PROSITE" id="PS51687">
    <property type="entry name" value="SAM_MT_RNA_M5U"/>
    <property type="match status" value="1"/>
</dbReference>
<evidence type="ECO:0000256" key="9">
    <source>
        <dbReference type="PROSITE-ProRule" id="PRU10015"/>
    </source>
</evidence>
<dbReference type="Gene3D" id="3.40.50.150">
    <property type="entry name" value="Vaccinia Virus protein VP39"/>
    <property type="match status" value="1"/>
</dbReference>
<gene>
    <name evidence="7" type="primary">trmA</name>
    <name evidence="10" type="ORF">MARGE09_P2149</name>
</gene>
<keyword evidence="1 7" id="KW-0489">Methyltransferase</keyword>
<dbReference type="GO" id="GO:0030488">
    <property type="term" value="P:tRNA methylation"/>
    <property type="evidence" value="ECO:0007669"/>
    <property type="project" value="UniProtKB-UniRule"/>
</dbReference>
<keyword evidence="4 7" id="KW-0819">tRNA processing</keyword>
<dbReference type="InterPro" id="IPR010280">
    <property type="entry name" value="U5_MeTrfase_fam"/>
</dbReference>
<evidence type="ECO:0000256" key="5">
    <source>
        <dbReference type="ARBA" id="ARBA00051255"/>
    </source>
</evidence>
<dbReference type="NCBIfam" id="TIGR02143">
    <property type="entry name" value="trmA_only"/>
    <property type="match status" value="1"/>
</dbReference>
<sequence length="363" mass="41296">MTEITDYSATAYAQQLAEKQQQTQTQFAEFSPPTLSVYPSPATHYRMRAEFKIWHSDGRCDYAMFKPGTPKQTYIINDFPAASETINQLMPKLLDALNKSELLRRKLFQCEFLSTTTGDCLITLIYHKSLCDNWQQQAEQLAATLGCQLMGRARKQKRILSRNWVTETLDVDGRAFTYEHIEASFTQPNASICADMLSWAYKNTQSNGGDLLELYCGNGNFTLPLSQNFERVLATEIAKSSVDSAKRNMAHNGINNIEFARLSSEEFTQALEGVRAFRRLEHLDLGSYNFSTVLVDPPRAGLDDGTLALIKRFERIVYISCNPDTLYDNLKELSKTHTISDFALFDQFPFTHHRECGVILEKL</sequence>
<dbReference type="SUPFAM" id="SSF53335">
    <property type="entry name" value="S-adenosyl-L-methionine-dependent methyltransferases"/>
    <property type="match status" value="1"/>
</dbReference>
<comment type="similarity">
    <text evidence="7">Belongs to the class I-like SAM-binding methyltransferase superfamily. RNA M5U methyltransferase family. TrmA subfamily.</text>
</comment>
<keyword evidence="2 7" id="KW-0808">Transferase</keyword>
<dbReference type="Pfam" id="PF05958">
    <property type="entry name" value="tRNA_U5-meth_tr"/>
    <property type="match status" value="1"/>
</dbReference>
<accession>A0AAN1WHZ2</accession>
<comment type="catalytic activity">
    <reaction evidence="5 7">
        <text>uridine(341) in tmRNA + S-adenosyl-L-methionine = 5-methyluridine(341) in tmRNA + S-adenosyl-L-homocysteine + H(+)</text>
        <dbReference type="Rhea" id="RHEA:43612"/>
        <dbReference type="Rhea" id="RHEA-COMP:10630"/>
        <dbReference type="Rhea" id="RHEA-COMP:10631"/>
        <dbReference type="ChEBI" id="CHEBI:15378"/>
        <dbReference type="ChEBI" id="CHEBI:57856"/>
        <dbReference type="ChEBI" id="CHEBI:59789"/>
        <dbReference type="ChEBI" id="CHEBI:65315"/>
        <dbReference type="ChEBI" id="CHEBI:74447"/>
    </reaction>
</comment>
<evidence type="ECO:0000256" key="3">
    <source>
        <dbReference type="ARBA" id="ARBA00022691"/>
    </source>
</evidence>
<dbReference type="CDD" id="cd02440">
    <property type="entry name" value="AdoMet_MTases"/>
    <property type="match status" value="1"/>
</dbReference>
<evidence type="ECO:0000313" key="11">
    <source>
        <dbReference type="Proteomes" id="UP001320119"/>
    </source>
</evidence>
<evidence type="ECO:0000313" key="10">
    <source>
        <dbReference type="EMBL" id="BCD97948.1"/>
    </source>
</evidence>
<comment type="function">
    <text evidence="7">Dual-specificity methyltransferase that catalyzes the formation of 5-methyluridine at position 54 (m5U54) in all tRNAs, and that of position 341 (m5U341) in tmRNA (transfer-mRNA).</text>
</comment>
<dbReference type="PROSITE" id="PS01230">
    <property type="entry name" value="TRMA_1"/>
    <property type="match status" value="1"/>
</dbReference>
<dbReference type="PANTHER" id="PTHR47790">
    <property type="entry name" value="TRNA/TMRNA (URACIL-C(5))-METHYLTRANSFERASE"/>
    <property type="match status" value="1"/>
</dbReference>
<evidence type="ECO:0000256" key="1">
    <source>
        <dbReference type="ARBA" id="ARBA00022603"/>
    </source>
</evidence>
<feature type="active site" description="Proton acceptor" evidence="7">
    <location>
        <position position="355"/>
    </location>
</feature>
<evidence type="ECO:0000256" key="6">
    <source>
        <dbReference type="ARBA" id="ARBA00052788"/>
    </source>
</evidence>
<keyword evidence="11" id="KW-1185">Reference proteome</keyword>
<feature type="active site" description="Nucleophile" evidence="7 8">
    <location>
        <position position="321"/>
    </location>
</feature>
<dbReference type="GO" id="GO:0030697">
    <property type="term" value="F:tRNA (uracil(54)-C5)-methyltransferase activity, S-adenosyl methionine-dependent"/>
    <property type="evidence" value="ECO:0007669"/>
    <property type="project" value="UniProtKB-UniRule"/>
</dbReference>
<feature type="binding site" evidence="7">
    <location>
        <position position="220"/>
    </location>
    <ligand>
        <name>S-adenosyl-L-methionine</name>
        <dbReference type="ChEBI" id="CHEBI:59789"/>
    </ligand>
</feature>
<evidence type="ECO:0000256" key="2">
    <source>
        <dbReference type="ARBA" id="ARBA00022679"/>
    </source>
</evidence>
<keyword evidence="3 7" id="KW-0949">S-adenosyl-L-methionine</keyword>
<dbReference type="KEGG" id="marq:MARGE09_P2149"/>
<evidence type="ECO:0000256" key="4">
    <source>
        <dbReference type="ARBA" id="ARBA00022694"/>
    </source>
</evidence>
<evidence type="ECO:0000256" key="8">
    <source>
        <dbReference type="PROSITE-ProRule" id="PRU01024"/>
    </source>
</evidence>